<comment type="caution">
    <text evidence="1">The sequence shown here is derived from an EMBL/GenBank/DDBJ whole genome shotgun (WGS) entry which is preliminary data.</text>
</comment>
<protein>
    <recommendedName>
        <fullName evidence="3">TIGR04255 family protein</fullName>
    </recommendedName>
</protein>
<gene>
    <name evidence="1" type="ORF">I595_2866</name>
</gene>
<dbReference type="AlphaFoldDB" id="A0A0P7ACD5"/>
<name>A0A0P7ACD5_9FLAO</name>
<dbReference type="Proteomes" id="UP000050280">
    <property type="component" value="Unassembled WGS sequence"/>
</dbReference>
<proteinExistence type="predicted"/>
<evidence type="ECO:0008006" key="3">
    <source>
        <dbReference type="Google" id="ProtNLM"/>
    </source>
</evidence>
<sequence>MLCDNGVYLEKIKTHYLGYVYNHWIMLNLLQINVCTIAVLGDFNPIIFQPAWMAMKGIIGEAEAEGAKVDVIHKDLVRFNIDWAEIEVTPERFHIKSSKDAFFEPSRDLVESIFNILQETPVKAFGINTTMHFRLNPDDYIAFGDFLAPRPHWIGPFNDPRLLLMEILETDRSDKKDGLYRFRVQPSDMIRPYGVSTNLNNHLNVKSNRALDMVGLLKENWQSSFDFNKDIITDLWKKFKQ</sequence>
<dbReference type="EMBL" id="LDJX01000006">
    <property type="protein sequence ID" value="KPM30889.1"/>
    <property type="molecule type" value="Genomic_DNA"/>
</dbReference>
<reference evidence="1 2" key="1">
    <citation type="submission" date="2015-09" db="EMBL/GenBank/DDBJ databases">
        <title>Genome sequence of the marine flavobacterium Croceitalea dokdonensis DOKDO 023 that contains proton- and sodium-pumping rhodopsins.</title>
        <authorList>
            <person name="Kwon S.-K."/>
            <person name="Lee H.K."/>
            <person name="Kwak M.-J."/>
            <person name="Kim J.F."/>
        </authorList>
    </citation>
    <scope>NUCLEOTIDE SEQUENCE [LARGE SCALE GENOMIC DNA]</scope>
    <source>
        <strain evidence="1 2">DOKDO 023</strain>
    </source>
</reference>
<organism evidence="1 2">
    <name type="scientific">Croceitalea dokdonensis DOKDO 023</name>
    <dbReference type="NCBI Taxonomy" id="1300341"/>
    <lineage>
        <taxon>Bacteria</taxon>
        <taxon>Pseudomonadati</taxon>
        <taxon>Bacteroidota</taxon>
        <taxon>Flavobacteriia</taxon>
        <taxon>Flavobacteriales</taxon>
        <taxon>Flavobacteriaceae</taxon>
        <taxon>Croceitalea</taxon>
    </lineage>
</organism>
<accession>A0A0P7ACD5</accession>
<dbReference type="STRING" id="1300341.I595_2866"/>
<evidence type="ECO:0000313" key="2">
    <source>
        <dbReference type="Proteomes" id="UP000050280"/>
    </source>
</evidence>
<keyword evidence="2" id="KW-1185">Reference proteome</keyword>
<evidence type="ECO:0000313" key="1">
    <source>
        <dbReference type="EMBL" id="KPM30889.1"/>
    </source>
</evidence>